<dbReference type="PROSITE" id="PS51257">
    <property type="entry name" value="PROKAR_LIPOPROTEIN"/>
    <property type="match status" value="1"/>
</dbReference>
<dbReference type="Gene3D" id="3.10.105.10">
    <property type="entry name" value="Dipeptide-binding Protein, Domain 3"/>
    <property type="match status" value="1"/>
</dbReference>
<evidence type="ECO:0000259" key="6">
    <source>
        <dbReference type="Pfam" id="PF00496"/>
    </source>
</evidence>
<feature type="signal peptide" evidence="5">
    <location>
        <begin position="1"/>
        <end position="23"/>
    </location>
</feature>
<feature type="chain" id="PRO_5020498629" evidence="5">
    <location>
        <begin position="24"/>
        <end position="515"/>
    </location>
</feature>
<dbReference type="InterPro" id="IPR039424">
    <property type="entry name" value="SBP_5"/>
</dbReference>
<evidence type="ECO:0000313" key="7">
    <source>
        <dbReference type="EMBL" id="QBI56683.1"/>
    </source>
</evidence>
<dbReference type="GO" id="GO:0042597">
    <property type="term" value="C:periplasmic space"/>
    <property type="evidence" value="ECO:0007669"/>
    <property type="project" value="UniProtKB-ARBA"/>
</dbReference>
<accession>A0A4P6Q7J5</accession>
<dbReference type="Pfam" id="PF00496">
    <property type="entry name" value="SBP_bac_5"/>
    <property type="match status" value="1"/>
</dbReference>
<evidence type="ECO:0000256" key="4">
    <source>
        <dbReference type="SAM" id="MobiDB-lite"/>
    </source>
</evidence>
<reference evidence="7 8" key="1">
    <citation type="submission" date="2019-02" db="EMBL/GenBank/DDBJ databases">
        <authorList>
            <person name="Khodamoradi S."/>
            <person name="Hahnke R.L."/>
            <person name="Kaempfer P."/>
            <person name="Schumann P."/>
            <person name="Rohde M."/>
            <person name="Steinert M."/>
            <person name="Luzhetskyy A."/>
            <person name="Wink J."/>
            <person name="Ruckert C."/>
        </authorList>
    </citation>
    <scope>NUCLEOTIDE SEQUENCE [LARGE SCALE GENOMIC DNA]</scope>
    <source>
        <strain evidence="7 8">M2</strain>
    </source>
</reference>
<dbReference type="KEGG" id="strr:EKD16_24705"/>
<dbReference type="Proteomes" id="UP000292235">
    <property type="component" value="Chromosome"/>
</dbReference>
<dbReference type="GO" id="GO:1904680">
    <property type="term" value="F:peptide transmembrane transporter activity"/>
    <property type="evidence" value="ECO:0007669"/>
    <property type="project" value="TreeGrafter"/>
</dbReference>
<dbReference type="RefSeq" id="WP_165498656.1">
    <property type="nucleotide sequence ID" value="NZ_CP036455.1"/>
</dbReference>
<comment type="similarity">
    <text evidence="1">Belongs to the bacterial solute-binding protein 5 family.</text>
</comment>
<evidence type="ECO:0000256" key="5">
    <source>
        <dbReference type="SAM" id="SignalP"/>
    </source>
</evidence>
<feature type="domain" description="Solute-binding protein family 5" evidence="6">
    <location>
        <begin position="81"/>
        <end position="420"/>
    </location>
</feature>
<dbReference type="InterPro" id="IPR030678">
    <property type="entry name" value="Peptide/Ni-bd"/>
</dbReference>
<dbReference type="PANTHER" id="PTHR30290:SF9">
    <property type="entry name" value="OLIGOPEPTIDE-BINDING PROTEIN APPA"/>
    <property type="match status" value="1"/>
</dbReference>
<dbReference type="EMBL" id="CP036455">
    <property type="protein sequence ID" value="QBI56683.1"/>
    <property type="molecule type" value="Genomic_DNA"/>
</dbReference>
<dbReference type="CDD" id="cd00995">
    <property type="entry name" value="PBP2_NikA_DppA_OppA_like"/>
    <property type="match status" value="1"/>
</dbReference>
<protein>
    <submittedName>
        <fullName evidence="7">Nickel-binding periplasmic protein</fullName>
    </submittedName>
</protein>
<organism evidence="7 8">
    <name type="scientific">Streptomonospora litoralis</name>
    <dbReference type="NCBI Taxonomy" id="2498135"/>
    <lineage>
        <taxon>Bacteria</taxon>
        <taxon>Bacillati</taxon>
        <taxon>Actinomycetota</taxon>
        <taxon>Actinomycetes</taxon>
        <taxon>Streptosporangiales</taxon>
        <taxon>Nocardiopsidaceae</taxon>
        <taxon>Streptomonospora</taxon>
    </lineage>
</organism>
<evidence type="ECO:0000256" key="2">
    <source>
        <dbReference type="ARBA" id="ARBA00022448"/>
    </source>
</evidence>
<proteinExistence type="inferred from homology"/>
<gene>
    <name evidence="7" type="primary">nikA</name>
    <name evidence="7" type="ORF">EKD16_24705</name>
</gene>
<dbReference type="GO" id="GO:0015833">
    <property type="term" value="P:peptide transport"/>
    <property type="evidence" value="ECO:0007669"/>
    <property type="project" value="TreeGrafter"/>
</dbReference>
<evidence type="ECO:0000313" key="8">
    <source>
        <dbReference type="Proteomes" id="UP000292235"/>
    </source>
</evidence>
<name>A0A4P6Q7J5_9ACTN</name>
<evidence type="ECO:0000256" key="1">
    <source>
        <dbReference type="ARBA" id="ARBA00005695"/>
    </source>
</evidence>
<keyword evidence="8" id="KW-1185">Reference proteome</keyword>
<dbReference type="SUPFAM" id="SSF53850">
    <property type="entry name" value="Periplasmic binding protein-like II"/>
    <property type="match status" value="1"/>
</dbReference>
<dbReference type="PIRSF" id="PIRSF002741">
    <property type="entry name" value="MppA"/>
    <property type="match status" value="1"/>
</dbReference>
<dbReference type="InterPro" id="IPR000914">
    <property type="entry name" value="SBP_5_dom"/>
</dbReference>
<dbReference type="GO" id="GO:0043190">
    <property type="term" value="C:ATP-binding cassette (ABC) transporter complex"/>
    <property type="evidence" value="ECO:0007669"/>
    <property type="project" value="InterPro"/>
</dbReference>
<keyword evidence="2" id="KW-0813">Transport</keyword>
<dbReference type="AlphaFoldDB" id="A0A4P6Q7J5"/>
<dbReference type="PANTHER" id="PTHR30290">
    <property type="entry name" value="PERIPLASMIC BINDING COMPONENT OF ABC TRANSPORTER"/>
    <property type="match status" value="1"/>
</dbReference>
<feature type="region of interest" description="Disordered" evidence="4">
    <location>
        <begin position="181"/>
        <end position="202"/>
    </location>
</feature>
<keyword evidence="3 5" id="KW-0732">Signal</keyword>
<sequence precursor="true">MSGTRYRTGTAAVLGMAVLAATACTTGGTGAGGAGTADGTVRLAVSGDATTFDPARGNASTDYEFARLAYDTLLSFDTDGELVPGLAKSWENTPTEATFTLRDGVTCSNGEKLTATMVADTLRHIADPETGSSARYLVFGPHEPTITADDEAGKVTIELDGPWSDLPVGLAGSTASITCSDDPEKLNSGGAPGTGPYTLTESKRGATYTFTRRDDYDWAPEHGGGISGKRPEKLVYQVISNESTVANQLETGALDYATFTGTEAQRFTDGDYTSLSRPTVHMFLVFNQREGRPGADPEVREAAAQAVDRAAFDEATTGGAGTLLTSVMSDRIRCVLDDESLLTGQDKQAAAEGLDGVDVKLVGTNAVAGGNGNEYVRAALEEAGASVDLRNIDNASWATDVLGNQGDWDMTVMAALNSSGVLTPTMSLLSGAEPPQGRNFAGVHNDKLDQGFADALSTTDAGEKCAAWERAQRAMLKRHDVVPLSTVDVSFVMAPGISAAAFPAGVDTSTLRIEG</sequence>
<evidence type="ECO:0000256" key="3">
    <source>
        <dbReference type="ARBA" id="ARBA00022729"/>
    </source>
</evidence>
<dbReference type="Gene3D" id="3.40.190.10">
    <property type="entry name" value="Periplasmic binding protein-like II"/>
    <property type="match status" value="1"/>
</dbReference>